<protein>
    <recommendedName>
        <fullName evidence="3">Acid-resistance membrane protein</fullName>
    </recommendedName>
</protein>
<keyword evidence="1" id="KW-0812">Transmembrane</keyword>
<feature type="transmembrane region" description="Helical" evidence="1">
    <location>
        <begin position="148"/>
        <end position="172"/>
    </location>
</feature>
<feature type="transmembrane region" description="Helical" evidence="1">
    <location>
        <begin position="66"/>
        <end position="85"/>
    </location>
</feature>
<dbReference type="PANTHER" id="PTHR34989:SF1">
    <property type="entry name" value="PROTEIN HDED"/>
    <property type="match status" value="1"/>
</dbReference>
<name>A0A650EL72_9HELI</name>
<sequence>MKTLSSILWLIFSVLTIVVGALGLLIPLEVFASLVVFLPFLLLFGAIVNVAYYFSFKDKDPDGVRLLIIDAILSFLFAIIFFAIGVDITSLTLIAFVAFMSMFKGILGVGYAFELKKKEQSWVWVLIASILSIIASVIFIIYPAIGGFAIGFMFAFMVLFFGVVSLSAWFGFKQSFKES</sequence>
<proteinExistence type="predicted"/>
<keyword evidence="1" id="KW-0472">Membrane</keyword>
<evidence type="ECO:0008006" key="3">
    <source>
        <dbReference type="Google" id="ProtNLM"/>
    </source>
</evidence>
<keyword evidence="1" id="KW-1133">Transmembrane helix</keyword>
<dbReference type="InterPro" id="IPR005325">
    <property type="entry name" value="DUF308_memb"/>
</dbReference>
<accession>A0A650EL72</accession>
<feature type="transmembrane region" description="Helical" evidence="1">
    <location>
        <begin position="7"/>
        <end position="28"/>
    </location>
</feature>
<feature type="transmembrane region" description="Helical" evidence="1">
    <location>
        <begin position="91"/>
        <end position="113"/>
    </location>
</feature>
<dbReference type="PANTHER" id="PTHR34989">
    <property type="entry name" value="PROTEIN HDED"/>
    <property type="match status" value="1"/>
</dbReference>
<feature type="transmembrane region" description="Helical" evidence="1">
    <location>
        <begin position="34"/>
        <end position="54"/>
    </location>
</feature>
<dbReference type="EMBL" id="MN577569">
    <property type="protein sequence ID" value="QGT50530.1"/>
    <property type="molecule type" value="Genomic_DNA"/>
</dbReference>
<organism evidence="2">
    <name type="scientific">uncultured Helicobacter sp</name>
    <dbReference type="NCBI Taxonomy" id="175537"/>
    <lineage>
        <taxon>Bacteria</taxon>
        <taxon>Pseudomonadati</taxon>
        <taxon>Campylobacterota</taxon>
        <taxon>Epsilonproteobacteria</taxon>
        <taxon>Campylobacterales</taxon>
        <taxon>Helicobacteraceae</taxon>
        <taxon>Helicobacter</taxon>
        <taxon>environmental samples</taxon>
    </lineage>
</organism>
<dbReference type="Pfam" id="PF03729">
    <property type="entry name" value="DUF308"/>
    <property type="match status" value="2"/>
</dbReference>
<dbReference type="AlphaFoldDB" id="A0A650EL72"/>
<gene>
    <name evidence="2" type="ORF">Helico5904_2020</name>
</gene>
<dbReference type="GO" id="GO:0005886">
    <property type="term" value="C:plasma membrane"/>
    <property type="evidence" value="ECO:0007669"/>
    <property type="project" value="TreeGrafter"/>
</dbReference>
<evidence type="ECO:0000256" key="1">
    <source>
        <dbReference type="SAM" id="Phobius"/>
    </source>
</evidence>
<feature type="transmembrane region" description="Helical" evidence="1">
    <location>
        <begin position="122"/>
        <end position="142"/>
    </location>
</feature>
<dbReference type="InterPro" id="IPR052712">
    <property type="entry name" value="Acid_resist_chaperone_HdeD"/>
</dbReference>
<reference evidence="2" key="1">
    <citation type="journal article" date="2020" name="J. ISSAAS">
        <title>Lactobacilli and other gastrointestinal microbiota of Peromyscus leucopus, reservoir host for agents of Lyme disease and other zoonoses in North America.</title>
        <authorList>
            <person name="Milovic A."/>
            <person name="Bassam K."/>
            <person name="Shao H."/>
            <person name="Chatzistamou I."/>
            <person name="Tufts D.M."/>
            <person name="Diuk-Wasser M."/>
            <person name="Barbour A.G."/>
        </authorList>
    </citation>
    <scope>NUCLEOTIDE SEQUENCE</scope>
    <source>
        <strain evidence="2">LL4</strain>
    </source>
</reference>
<evidence type="ECO:0000313" key="2">
    <source>
        <dbReference type="EMBL" id="QGT50530.1"/>
    </source>
</evidence>